<dbReference type="EMBL" id="LBXN01000007">
    <property type="protein sequence ID" value="KKR34065.1"/>
    <property type="molecule type" value="Genomic_DNA"/>
</dbReference>
<dbReference type="Pfam" id="PF04294">
    <property type="entry name" value="VanW"/>
    <property type="match status" value="1"/>
</dbReference>
<organism evidence="1 2">
    <name type="scientific">Candidatus Gottesmanbacteria bacterium GW2011_GWC2_39_8</name>
    <dbReference type="NCBI Taxonomy" id="1618450"/>
    <lineage>
        <taxon>Bacteria</taxon>
        <taxon>Candidatus Gottesmaniibacteriota</taxon>
    </lineage>
</organism>
<dbReference type="InterPro" id="IPR007391">
    <property type="entry name" value="Vancomycin_resist_VanW"/>
</dbReference>
<name>A0A0G0SH60_9BACT</name>
<dbReference type="Proteomes" id="UP000034539">
    <property type="component" value="Unassembled WGS sequence"/>
</dbReference>
<protein>
    <recommendedName>
        <fullName evidence="3">VanW family protein</fullName>
    </recommendedName>
</protein>
<reference evidence="1 2" key="1">
    <citation type="journal article" date="2015" name="Nature">
        <title>rRNA introns, odd ribosomes, and small enigmatic genomes across a large radiation of phyla.</title>
        <authorList>
            <person name="Brown C.T."/>
            <person name="Hug L.A."/>
            <person name="Thomas B.C."/>
            <person name="Sharon I."/>
            <person name="Castelle C.J."/>
            <person name="Singh A."/>
            <person name="Wilkins M.J."/>
            <person name="Williams K.H."/>
            <person name="Banfield J.F."/>
        </authorList>
    </citation>
    <scope>NUCLEOTIDE SEQUENCE [LARGE SCALE GENOMIC DNA]</scope>
</reference>
<proteinExistence type="predicted"/>
<evidence type="ECO:0008006" key="3">
    <source>
        <dbReference type="Google" id="ProtNLM"/>
    </source>
</evidence>
<accession>A0A0G0SH60</accession>
<gene>
    <name evidence="1" type="ORF">UT63_C0007G0020</name>
</gene>
<comment type="caution">
    <text evidence="1">The sequence shown here is derived from an EMBL/GenBank/DDBJ whole genome shotgun (WGS) entry which is preliminary data.</text>
</comment>
<sequence length="218" mass="24582">MFTALIAIFMILNSSTGEFIDVGGTRLPSKQIVSQKVISLENRYQDRFVNSVFKDNILLNLRYLKGDVKSKKDINWSQIVRPFKFELKLGSDEVFSFHDDVLPQFQKKKLITTGAHFNSLEGFKSDGFLVGDGVCHLASIIYWAAKSAGLTALAPTNHNFRSIPEVPKDFGVAIYYNPGEKSSNQLQNLYIVNDKNTDISFLFEYDGTKLLISVLELI</sequence>
<dbReference type="AlphaFoldDB" id="A0A0G0SH60"/>
<evidence type="ECO:0000313" key="1">
    <source>
        <dbReference type="EMBL" id="KKR34065.1"/>
    </source>
</evidence>
<evidence type="ECO:0000313" key="2">
    <source>
        <dbReference type="Proteomes" id="UP000034539"/>
    </source>
</evidence>